<proteinExistence type="predicted"/>
<sequence>MILISSTFLFLTLSKHKVQVLEKENQHLLLTSYHNNSNQVENEAKIGFLDMGSPESCSENQIIGRISPTSEQDSDGFISDEEGLIEIQLPTGNYVQQKRQEQEFLPEVSIYRWSEMNEEENLIEIDISMGSIKCTTF</sequence>
<evidence type="ECO:0000313" key="1">
    <source>
        <dbReference type="EMBL" id="KAI3716144.1"/>
    </source>
</evidence>
<reference evidence="2" key="1">
    <citation type="journal article" date="2022" name="Mol. Ecol. Resour.">
        <title>The genomes of chicory, endive, great burdock and yacon provide insights into Asteraceae palaeo-polyploidization history and plant inulin production.</title>
        <authorList>
            <person name="Fan W."/>
            <person name="Wang S."/>
            <person name="Wang H."/>
            <person name="Wang A."/>
            <person name="Jiang F."/>
            <person name="Liu H."/>
            <person name="Zhao H."/>
            <person name="Xu D."/>
            <person name="Zhang Y."/>
        </authorList>
    </citation>
    <scope>NUCLEOTIDE SEQUENCE [LARGE SCALE GENOMIC DNA]</scope>
    <source>
        <strain evidence="2">cv. Niubang</strain>
    </source>
</reference>
<reference evidence="1 2" key="2">
    <citation type="journal article" date="2022" name="Mol. Ecol. Resour.">
        <title>The genomes of chicory, endive, great burdock and yacon provide insights into Asteraceae paleo-polyploidization history and plant inulin production.</title>
        <authorList>
            <person name="Fan W."/>
            <person name="Wang S."/>
            <person name="Wang H."/>
            <person name="Wang A."/>
            <person name="Jiang F."/>
            <person name="Liu H."/>
            <person name="Zhao H."/>
            <person name="Xu D."/>
            <person name="Zhang Y."/>
        </authorList>
    </citation>
    <scope>NUCLEOTIDE SEQUENCE [LARGE SCALE GENOMIC DNA]</scope>
    <source>
        <strain evidence="2">cv. Niubang</strain>
    </source>
</reference>
<organism evidence="1 2">
    <name type="scientific">Arctium lappa</name>
    <name type="common">Greater burdock</name>
    <name type="synonym">Lappa major</name>
    <dbReference type="NCBI Taxonomy" id="4217"/>
    <lineage>
        <taxon>Eukaryota</taxon>
        <taxon>Viridiplantae</taxon>
        <taxon>Streptophyta</taxon>
        <taxon>Embryophyta</taxon>
        <taxon>Tracheophyta</taxon>
        <taxon>Spermatophyta</taxon>
        <taxon>Magnoliopsida</taxon>
        <taxon>eudicotyledons</taxon>
        <taxon>Gunneridae</taxon>
        <taxon>Pentapetalae</taxon>
        <taxon>asterids</taxon>
        <taxon>campanulids</taxon>
        <taxon>Asterales</taxon>
        <taxon>Asteraceae</taxon>
        <taxon>Carduoideae</taxon>
        <taxon>Cardueae</taxon>
        <taxon>Arctiinae</taxon>
        <taxon>Arctium</taxon>
    </lineage>
</organism>
<protein>
    <submittedName>
        <fullName evidence="1">Uncharacterized protein</fullName>
    </submittedName>
</protein>
<dbReference type="EMBL" id="CM042053">
    <property type="protein sequence ID" value="KAI3716144.1"/>
    <property type="molecule type" value="Genomic_DNA"/>
</dbReference>
<comment type="caution">
    <text evidence="1">The sequence shown here is derived from an EMBL/GenBank/DDBJ whole genome shotgun (WGS) entry which is preliminary data.</text>
</comment>
<keyword evidence="2" id="KW-1185">Reference proteome</keyword>
<gene>
    <name evidence="1" type="ORF">L6452_23270</name>
</gene>
<accession>A0ACB9B0V5</accession>
<name>A0ACB9B0V5_ARCLA</name>
<dbReference type="Proteomes" id="UP001055879">
    <property type="component" value="Linkage Group LG07"/>
</dbReference>
<evidence type="ECO:0000313" key="2">
    <source>
        <dbReference type="Proteomes" id="UP001055879"/>
    </source>
</evidence>